<dbReference type="HOGENOM" id="CLU_045011_12_1_11"/>
<dbReference type="eggNOG" id="COG0637">
    <property type="taxonomic scope" value="Bacteria"/>
</dbReference>
<keyword evidence="1" id="KW-0378">Hydrolase</keyword>
<sequence>MNRISLVCADMAGTTVSDGGIVEQAASVALEECGIPAGSSGHDSAMSYIRQTMGQSKIEVFRAVTSDEDTAQLANASFERNISALATDGRITALPHAVDALKALRDKGIKIALTTGFAPATQDAILRALDWETLIDLAVAPGKELRGRPNPDMVLHAVLRLGIDDVREVAVVGDSVNDVYSGLRAGASVVAGVTTGSHDANALRKAGATHVLDDIGQLPGLVGA</sequence>
<dbReference type="Gene3D" id="3.40.50.1000">
    <property type="entry name" value="HAD superfamily/HAD-like"/>
    <property type="match status" value="1"/>
</dbReference>
<name>D3Q687_STANL</name>
<dbReference type="InterPro" id="IPR036412">
    <property type="entry name" value="HAD-like_sf"/>
</dbReference>
<organism evidence="1 2">
    <name type="scientific">Stackebrandtia nassauensis (strain DSM 44728 / CIP 108903 / NRRL B-16338 / NBRC 102104 / LLR-40K-21)</name>
    <dbReference type="NCBI Taxonomy" id="446470"/>
    <lineage>
        <taxon>Bacteria</taxon>
        <taxon>Bacillati</taxon>
        <taxon>Actinomycetota</taxon>
        <taxon>Actinomycetes</taxon>
        <taxon>Glycomycetales</taxon>
        <taxon>Glycomycetaceae</taxon>
        <taxon>Stackebrandtia</taxon>
    </lineage>
</organism>
<gene>
    <name evidence="1" type="ordered locus">Snas_2582</name>
</gene>
<dbReference type="STRING" id="446470.Snas_2582"/>
<proteinExistence type="predicted"/>
<dbReference type="KEGG" id="sna:Snas_2582"/>
<dbReference type="SFLD" id="SFLDG01129">
    <property type="entry name" value="C1.5:_HAD__Beta-PGM__Phosphata"/>
    <property type="match status" value="1"/>
</dbReference>
<dbReference type="Pfam" id="PF00702">
    <property type="entry name" value="Hydrolase"/>
    <property type="match status" value="1"/>
</dbReference>
<evidence type="ECO:0000313" key="2">
    <source>
        <dbReference type="Proteomes" id="UP000000844"/>
    </source>
</evidence>
<dbReference type="InterPro" id="IPR006439">
    <property type="entry name" value="HAD-SF_hydro_IA"/>
</dbReference>
<accession>D3Q687</accession>
<dbReference type="GO" id="GO:0006281">
    <property type="term" value="P:DNA repair"/>
    <property type="evidence" value="ECO:0007669"/>
    <property type="project" value="TreeGrafter"/>
</dbReference>
<dbReference type="GO" id="GO:0005829">
    <property type="term" value="C:cytosol"/>
    <property type="evidence" value="ECO:0007669"/>
    <property type="project" value="TreeGrafter"/>
</dbReference>
<dbReference type="InterPro" id="IPR023214">
    <property type="entry name" value="HAD_sf"/>
</dbReference>
<keyword evidence="2" id="KW-1185">Reference proteome</keyword>
<dbReference type="OrthoDB" id="5504491at2"/>
<reference evidence="1 2" key="1">
    <citation type="journal article" date="2009" name="Stand. Genomic Sci.">
        <title>Complete genome sequence of Stackebrandtia nassauensis type strain (LLR-40K-21).</title>
        <authorList>
            <person name="Munk C."/>
            <person name="Lapidus A."/>
            <person name="Copeland A."/>
            <person name="Jando M."/>
            <person name="Mayilraj S."/>
            <person name="Glavina Del Rio T."/>
            <person name="Nolan M."/>
            <person name="Chen F."/>
            <person name="Lucas S."/>
            <person name="Tice H."/>
            <person name="Cheng J.F."/>
            <person name="Han C."/>
            <person name="Detter J.C."/>
            <person name="Bruce D."/>
            <person name="Goodwin L."/>
            <person name="Chain P."/>
            <person name="Pitluck S."/>
            <person name="Goker M."/>
            <person name="Ovchinikova G."/>
            <person name="Pati A."/>
            <person name="Ivanova N."/>
            <person name="Mavromatis K."/>
            <person name="Chen A."/>
            <person name="Palaniappan K."/>
            <person name="Land M."/>
            <person name="Hauser L."/>
            <person name="Chang Y.J."/>
            <person name="Jeffries C.D."/>
            <person name="Bristow J."/>
            <person name="Eisen J.A."/>
            <person name="Markowitz V."/>
            <person name="Hugenholtz P."/>
            <person name="Kyrpides N.C."/>
            <person name="Klenk H.P."/>
        </authorList>
    </citation>
    <scope>NUCLEOTIDE SEQUENCE [LARGE SCALE GENOMIC DNA]</scope>
    <source>
        <strain evidence="2">DSM 44728 / CIP 108903 / NRRL B-16338 / NBRC 102104 / LLR-40K-21</strain>
    </source>
</reference>
<evidence type="ECO:0000313" key="1">
    <source>
        <dbReference type="EMBL" id="ADD42262.1"/>
    </source>
</evidence>
<dbReference type="SFLD" id="SFLDS00003">
    <property type="entry name" value="Haloacid_Dehalogenase"/>
    <property type="match status" value="1"/>
</dbReference>
<dbReference type="NCBIfam" id="TIGR01549">
    <property type="entry name" value="HAD-SF-IA-v1"/>
    <property type="match status" value="1"/>
</dbReference>
<dbReference type="InterPro" id="IPR050155">
    <property type="entry name" value="HAD-like_hydrolase_sf"/>
</dbReference>
<protein>
    <submittedName>
        <fullName evidence="1">HAD-superfamily hydrolase, subfamily IA, variant 1</fullName>
    </submittedName>
</protein>
<dbReference type="Proteomes" id="UP000000844">
    <property type="component" value="Chromosome"/>
</dbReference>
<dbReference type="PANTHER" id="PTHR43434:SF19">
    <property type="entry name" value="PHOSPHONOACETALDEHYDE HYDROLASE"/>
    <property type="match status" value="1"/>
</dbReference>
<dbReference type="SUPFAM" id="SSF56784">
    <property type="entry name" value="HAD-like"/>
    <property type="match status" value="1"/>
</dbReference>
<dbReference type="RefSeq" id="WP_013017833.1">
    <property type="nucleotide sequence ID" value="NC_013947.1"/>
</dbReference>
<dbReference type="EMBL" id="CP001778">
    <property type="protein sequence ID" value="ADD42262.1"/>
    <property type="molecule type" value="Genomic_DNA"/>
</dbReference>
<dbReference type="AlphaFoldDB" id="D3Q687"/>
<dbReference type="PANTHER" id="PTHR43434">
    <property type="entry name" value="PHOSPHOGLYCOLATE PHOSPHATASE"/>
    <property type="match status" value="1"/>
</dbReference>
<dbReference type="GO" id="GO:0008967">
    <property type="term" value="F:phosphoglycolate phosphatase activity"/>
    <property type="evidence" value="ECO:0007669"/>
    <property type="project" value="TreeGrafter"/>
</dbReference>